<keyword evidence="1" id="KW-0732">Signal</keyword>
<evidence type="ECO:0000313" key="2">
    <source>
        <dbReference type="EMBL" id="ORY29382.1"/>
    </source>
</evidence>
<evidence type="ECO:0000256" key="1">
    <source>
        <dbReference type="SAM" id="SignalP"/>
    </source>
</evidence>
<accession>A0A1Y2B3H0</accession>
<evidence type="ECO:0008006" key="4">
    <source>
        <dbReference type="Google" id="ProtNLM"/>
    </source>
</evidence>
<proteinExistence type="predicted"/>
<protein>
    <recommendedName>
        <fullName evidence="4">Scaffoldin</fullName>
    </recommendedName>
</protein>
<evidence type="ECO:0000313" key="3">
    <source>
        <dbReference type="Proteomes" id="UP000193920"/>
    </source>
</evidence>
<dbReference type="EMBL" id="MCOG01000180">
    <property type="protein sequence ID" value="ORY29382.1"/>
    <property type="molecule type" value="Genomic_DNA"/>
</dbReference>
<gene>
    <name evidence="2" type="ORF">LY90DRAFT_512868</name>
</gene>
<keyword evidence="3" id="KW-1185">Reference proteome</keyword>
<feature type="chain" id="PRO_5012801969" description="Scaffoldin" evidence="1">
    <location>
        <begin position="19"/>
        <end position="615"/>
    </location>
</feature>
<feature type="signal peptide" evidence="1">
    <location>
        <begin position="1"/>
        <end position="18"/>
    </location>
</feature>
<dbReference type="Proteomes" id="UP000193920">
    <property type="component" value="Unassembled WGS sequence"/>
</dbReference>
<reference evidence="2 3" key="1">
    <citation type="submission" date="2016-08" db="EMBL/GenBank/DDBJ databases">
        <title>A Parts List for Fungal Cellulosomes Revealed by Comparative Genomics.</title>
        <authorList>
            <consortium name="DOE Joint Genome Institute"/>
            <person name="Haitjema C.H."/>
            <person name="Gilmore S.P."/>
            <person name="Henske J.K."/>
            <person name="Solomon K.V."/>
            <person name="De Groot R."/>
            <person name="Kuo A."/>
            <person name="Mondo S.J."/>
            <person name="Salamov A.A."/>
            <person name="Labutti K."/>
            <person name="Zhao Z."/>
            <person name="Chiniquy J."/>
            <person name="Barry K."/>
            <person name="Brewer H.M."/>
            <person name="Purvine S.O."/>
            <person name="Wright A.T."/>
            <person name="Boxma B."/>
            <person name="Van Alen T."/>
            <person name="Hackstein J.H."/>
            <person name="Baker S.E."/>
            <person name="Grigoriev I.V."/>
            <person name="O'Malley M.A."/>
        </authorList>
    </citation>
    <scope>NUCLEOTIDE SEQUENCE [LARGE SCALE GENOMIC DNA]</scope>
    <source>
        <strain evidence="2 3">G1</strain>
    </source>
</reference>
<sequence>MNIVGLLLVGSQISKVSATCTPAFSVSCTIAPENSCQISEYGYYFVDNTLVKVKGETTCEKVETSGYYKTKSNTYYYVKHDGTFSNEITPVNSEYALGKISTAGKLCVDTDPDHGINISGDDGNLYIVPNTDTILASTGSNVLVKSEEDALTFFNPTADNYVVVDTGGILGGTAGDIVAVTTALVKDETITGTEEYCVDSETRAILEKKKEFCEGGSEDHCEFYYTCTTGVCEDTTTKIKRRSGCDPTDSDTFSNCATGYHVDNSKILYDCTQNSSCTPQHNIIGYVKDIENSNNYIKCIATSNLDNGLVKNECESIPITGLKTVCNEEGAGVGALINHGTDGVSICLTDDADGHKKLVGEAATYFISSETVNTFVKTASEVEGSLVMLNTDVNDQVVLNTQEGNFIYNDSNNSLQTAGNEGILYDCAKADGEVYCKKDQTTIGYLTNADTTVPYIVCEKNGNNNKCVATAQATLEVACSKVGDVVYSTGLKICVNNESDVLTATALSNAHYFVDASVSSSPFVKNSHTESGYFVIVDTTTTDVILRREENPKKYRYAIKNRVYFKGEDETATCQGSTTKTEVDEYYLTKESGDIAGYYKKVKYKYDEYIVISLT</sequence>
<dbReference type="AlphaFoldDB" id="A0A1Y2B3H0"/>
<name>A0A1Y2B3H0_9FUNG</name>
<organism evidence="2 3">
    <name type="scientific">Neocallimastix californiae</name>
    <dbReference type="NCBI Taxonomy" id="1754190"/>
    <lineage>
        <taxon>Eukaryota</taxon>
        <taxon>Fungi</taxon>
        <taxon>Fungi incertae sedis</taxon>
        <taxon>Chytridiomycota</taxon>
        <taxon>Chytridiomycota incertae sedis</taxon>
        <taxon>Neocallimastigomycetes</taxon>
        <taxon>Neocallimastigales</taxon>
        <taxon>Neocallimastigaceae</taxon>
        <taxon>Neocallimastix</taxon>
    </lineage>
</organism>
<comment type="caution">
    <text evidence="2">The sequence shown here is derived from an EMBL/GenBank/DDBJ whole genome shotgun (WGS) entry which is preliminary data.</text>
</comment>